<dbReference type="PANTHER" id="PTHR31845:SF18">
    <property type="entry name" value="ZN(II)2CYS6 TRANSCRIPTION FACTOR (EUROFUNG)"/>
    <property type="match status" value="1"/>
</dbReference>
<evidence type="ECO:0000256" key="5">
    <source>
        <dbReference type="ARBA" id="ARBA00023242"/>
    </source>
</evidence>
<evidence type="ECO:0000256" key="2">
    <source>
        <dbReference type="ARBA" id="ARBA00023015"/>
    </source>
</evidence>
<dbReference type="SUPFAM" id="SSF57701">
    <property type="entry name" value="Zn2/Cys6 DNA-binding domain"/>
    <property type="match status" value="1"/>
</dbReference>
<name>A0A0C3I1M2_OIDMZ</name>
<dbReference type="GO" id="GO:0005634">
    <property type="term" value="C:nucleus"/>
    <property type="evidence" value="ECO:0007669"/>
    <property type="project" value="UniProtKB-SubCell"/>
</dbReference>
<dbReference type="OrthoDB" id="1600564at2759"/>
<dbReference type="GO" id="GO:0000976">
    <property type="term" value="F:transcription cis-regulatory region binding"/>
    <property type="evidence" value="ECO:0007669"/>
    <property type="project" value="TreeGrafter"/>
</dbReference>
<feature type="compositionally biased region" description="Polar residues" evidence="6">
    <location>
        <begin position="111"/>
        <end position="127"/>
    </location>
</feature>
<dbReference type="HOGENOM" id="CLU_006524_7_1_1"/>
<evidence type="ECO:0000256" key="6">
    <source>
        <dbReference type="SAM" id="MobiDB-lite"/>
    </source>
</evidence>
<dbReference type="AlphaFoldDB" id="A0A0C3I1M2"/>
<dbReference type="PANTHER" id="PTHR31845">
    <property type="entry name" value="FINGER DOMAIN PROTEIN, PUTATIVE-RELATED"/>
    <property type="match status" value="1"/>
</dbReference>
<dbReference type="InParanoid" id="A0A0C3I1M2"/>
<dbReference type="InterPro" id="IPR036864">
    <property type="entry name" value="Zn2-C6_fun-type_DNA-bd_sf"/>
</dbReference>
<accession>A0A0C3I1M2</accession>
<dbReference type="GO" id="GO:0008270">
    <property type="term" value="F:zinc ion binding"/>
    <property type="evidence" value="ECO:0007669"/>
    <property type="project" value="InterPro"/>
</dbReference>
<evidence type="ECO:0000313" key="8">
    <source>
        <dbReference type="Proteomes" id="UP000054321"/>
    </source>
</evidence>
<keyword evidence="4" id="KW-0804">Transcription</keyword>
<sequence length="641" mass="72022">MERTRLGLGHSSTYGQACMQCYKAKCRCVPNLSGGGCERCLRLKRDCHPSDSIRRRFAQRTEESDTRIAQLEDKIETLSSAMRSIASSSGSSAEILRLLNEESISSSTSSPKDTPGNSIGTNPSISEGLTPATAPPPMAPANTNPFYPSHYSLSPSNLSPSQAEEYLDFFRSRMLPCFPFINLTPDITAWQLNEERPILFQAIVTVTTFSTEKKLARAEELKRILFTSALLNVQSNIDLLLGLLTYLAWSADAFLGGADLVSRLMMLAISLVYDLRLFKPSPPDVKLMMTITQGRDYENQGDAIEQTVQEFMEKQRAVLACFVLSSNISSHIGRIDTLRWTPQMEEALRVVGMNRSCPTDQAFAFQVRLQLLKHRAAYIREQHEIDCSHTATTSVTASVPGLLYLKTLRGQLHELISSFPPDLHRRNILIIYAQYVDLYINQLAYAISWDSPLLNLSGQRSDDGILPGLERLECLWRSVESIKSWLENFYTISPSELVGLPFHFWSQMILCVTVLKYLLVLEDPAWDCQAVRNTVDLISTMDCMIQRLDLGSKELDLQCDDNLFKLLSNLLSKCRMWAGARSDMASRMQDVDARSCQSADPGAASHNSYIPDLDQMVWMQSMDLESNQWFEDAMGWLTASS</sequence>
<dbReference type="STRING" id="913774.A0A0C3I1M2"/>
<feature type="region of interest" description="Disordered" evidence="6">
    <location>
        <begin position="104"/>
        <end position="143"/>
    </location>
</feature>
<keyword evidence="2" id="KW-0805">Transcription regulation</keyword>
<proteinExistence type="predicted"/>
<evidence type="ECO:0008006" key="9">
    <source>
        <dbReference type="Google" id="ProtNLM"/>
    </source>
</evidence>
<dbReference type="EMBL" id="KN832870">
    <property type="protein sequence ID" value="KIN08975.1"/>
    <property type="molecule type" value="Genomic_DNA"/>
</dbReference>
<protein>
    <recommendedName>
        <fullName evidence="9">Zn(2)-C6 fungal-type domain-containing protein</fullName>
    </recommendedName>
</protein>
<gene>
    <name evidence="7" type="ORF">OIDMADRAFT_153584</name>
</gene>
<keyword evidence="3" id="KW-0238">DNA-binding</keyword>
<evidence type="ECO:0000256" key="3">
    <source>
        <dbReference type="ARBA" id="ARBA00023125"/>
    </source>
</evidence>
<dbReference type="Proteomes" id="UP000054321">
    <property type="component" value="Unassembled WGS sequence"/>
</dbReference>
<reference evidence="8" key="2">
    <citation type="submission" date="2015-01" db="EMBL/GenBank/DDBJ databases">
        <title>Evolutionary Origins and Diversification of the Mycorrhizal Mutualists.</title>
        <authorList>
            <consortium name="DOE Joint Genome Institute"/>
            <consortium name="Mycorrhizal Genomics Consortium"/>
            <person name="Kohler A."/>
            <person name="Kuo A."/>
            <person name="Nagy L.G."/>
            <person name="Floudas D."/>
            <person name="Copeland A."/>
            <person name="Barry K.W."/>
            <person name="Cichocki N."/>
            <person name="Veneault-Fourrey C."/>
            <person name="LaButti K."/>
            <person name="Lindquist E.A."/>
            <person name="Lipzen A."/>
            <person name="Lundell T."/>
            <person name="Morin E."/>
            <person name="Murat C."/>
            <person name="Riley R."/>
            <person name="Ohm R."/>
            <person name="Sun H."/>
            <person name="Tunlid A."/>
            <person name="Henrissat B."/>
            <person name="Grigoriev I.V."/>
            <person name="Hibbett D.S."/>
            <person name="Martin F."/>
        </authorList>
    </citation>
    <scope>NUCLEOTIDE SEQUENCE [LARGE SCALE GENOMIC DNA]</scope>
    <source>
        <strain evidence="8">Zn</strain>
    </source>
</reference>
<evidence type="ECO:0000256" key="4">
    <source>
        <dbReference type="ARBA" id="ARBA00023163"/>
    </source>
</evidence>
<keyword evidence="5" id="KW-0539">Nucleus</keyword>
<dbReference type="Gene3D" id="4.10.240.10">
    <property type="entry name" value="Zn(2)-C6 fungal-type DNA-binding domain"/>
    <property type="match status" value="1"/>
</dbReference>
<organism evidence="7 8">
    <name type="scientific">Oidiodendron maius (strain Zn)</name>
    <dbReference type="NCBI Taxonomy" id="913774"/>
    <lineage>
        <taxon>Eukaryota</taxon>
        <taxon>Fungi</taxon>
        <taxon>Dikarya</taxon>
        <taxon>Ascomycota</taxon>
        <taxon>Pezizomycotina</taxon>
        <taxon>Leotiomycetes</taxon>
        <taxon>Leotiomycetes incertae sedis</taxon>
        <taxon>Myxotrichaceae</taxon>
        <taxon>Oidiodendron</taxon>
    </lineage>
</organism>
<reference evidence="7 8" key="1">
    <citation type="submission" date="2014-04" db="EMBL/GenBank/DDBJ databases">
        <authorList>
            <consortium name="DOE Joint Genome Institute"/>
            <person name="Kuo A."/>
            <person name="Martino E."/>
            <person name="Perotto S."/>
            <person name="Kohler A."/>
            <person name="Nagy L.G."/>
            <person name="Floudas D."/>
            <person name="Copeland A."/>
            <person name="Barry K.W."/>
            <person name="Cichocki N."/>
            <person name="Veneault-Fourrey C."/>
            <person name="LaButti K."/>
            <person name="Lindquist E.A."/>
            <person name="Lipzen A."/>
            <person name="Lundell T."/>
            <person name="Morin E."/>
            <person name="Murat C."/>
            <person name="Sun H."/>
            <person name="Tunlid A."/>
            <person name="Henrissat B."/>
            <person name="Grigoriev I.V."/>
            <person name="Hibbett D.S."/>
            <person name="Martin F."/>
            <person name="Nordberg H.P."/>
            <person name="Cantor M.N."/>
            <person name="Hua S.X."/>
        </authorList>
    </citation>
    <scope>NUCLEOTIDE SEQUENCE [LARGE SCALE GENOMIC DNA]</scope>
    <source>
        <strain evidence="7 8">Zn</strain>
    </source>
</reference>
<evidence type="ECO:0000256" key="1">
    <source>
        <dbReference type="ARBA" id="ARBA00004123"/>
    </source>
</evidence>
<evidence type="ECO:0000313" key="7">
    <source>
        <dbReference type="EMBL" id="KIN08975.1"/>
    </source>
</evidence>
<dbReference type="InterPro" id="IPR051089">
    <property type="entry name" value="prtT"/>
</dbReference>
<dbReference type="GO" id="GO:0000981">
    <property type="term" value="F:DNA-binding transcription factor activity, RNA polymerase II-specific"/>
    <property type="evidence" value="ECO:0007669"/>
    <property type="project" value="InterPro"/>
</dbReference>
<comment type="subcellular location">
    <subcellularLocation>
        <location evidence="1">Nucleus</location>
    </subcellularLocation>
</comment>
<keyword evidence="8" id="KW-1185">Reference proteome</keyword>